<organism evidence="2 3">
    <name type="scientific">Litoribacillus peritrichatus</name>
    <dbReference type="NCBI Taxonomy" id="718191"/>
    <lineage>
        <taxon>Bacteria</taxon>
        <taxon>Pseudomonadati</taxon>
        <taxon>Pseudomonadota</taxon>
        <taxon>Gammaproteobacteria</taxon>
        <taxon>Oceanospirillales</taxon>
        <taxon>Oceanospirillaceae</taxon>
        <taxon>Litoribacillus</taxon>
    </lineage>
</organism>
<dbReference type="Proteomes" id="UP001501565">
    <property type="component" value="Unassembled WGS sequence"/>
</dbReference>
<proteinExistence type="predicted"/>
<evidence type="ECO:0000313" key="3">
    <source>
        <dbReference type="Proteomes" id="UP001501565"/>
    </source>
</evidence>
<keyword evidence="1" id="KW-1133">Transmembrane helix</keyword>
<sequence length="79" mass="8690">MDLLLLFVILLVVVVGYINLKVSLLIVQSTSESVLIRFFALMVVWCLPVLGAFLVPKTLLPSIRVSHKRKVLLTGGDLG</sequence>
<feature type="transmembrane region" description="Helical" evidence="1">
    <location>
        <begin position="36"/>
        <end position="60"/>
    </location>
</feature>
<keyword evidence="1" id="KW-0472">Membrane</keyword>
<dbReference type="RefSeq" id="WP_344799258.1">
    <property type="nucleotide sequence ID" value="NZ_BAABBN010000007.1"/>
</dbReference>
<accession>A0ABP7MUC6</accession>
<comment type="caution">
    <text evidence="2">The sequence shown here is derived from an EMBL/GenBank/DDBJ whole genome shotgun (WGS) entry which is preliminary data.</text>
</comment>
<dbReference type="EMBL" id="BAABBN010000007">
    <property type="protein sequence ID" value="GAA3930367.1"/>
    <property type="molecule type" value="Genomic_DNA"/>
</dbReference>
<keyword evidence="1" id="KW-0812">Transmembrane</keyword>
<keyword evidence="3" id="KW-1185">Reference proteome</keyword>
<gene>
    <name evidence="2" type="ORF">GCM10022277_28850</name>
</gene>
<evidence type="ECO:0000256" key="1">
    <source>
        <dbReference type="SAM" id="Phobius"/>
    </source>
</evidence>
<protein>
    <submittedName>
        <fullName evidence="2">Uncharacterized protein</fullName>
    </submittedName>
</protein>
<reference evidence="3" key="1">
    <citation type="journal article" date="2019" name="Int. J. Syst. Evol. Microbiol.">
        <title>The Global Catalogue of Microorganisms (GCM) 10K type strain sequencing project: providing services to taxonomists for standard genome sequencing and annotation.</title>
        <authorList>
            <consortium name="The Broad Institute Genomics Platform"/>
            <consortium name="The Broad Institute Genome Sequencing Center for Infectious Disease"/>
            <person name="Wu L."/>
            <person name="Ma J."/>
        </authorList>
    </citation>
    <scope>NUCLEOTIDE SEQUENCE [LARGE SCALE GENOMIC DNA]</scope>
    <source>
        <strain evidence="3">JCM 17551</strain>
    </source>
</reference>
<name>A0ABP7MUC6_9GAMM</name>
<evidence type="ECO:0000313" key="2">
    <source>
        <dbReference type="EMBL" id="GAA3930367.1"/>
    </source>
</evidence>